<proteinExistence type="predicted"/>
<reference evidence="4 5" key="2">
    <citation type="submission" date="2020-03" db="EMBL/GenBank/DDBJ databases">
        <authorList>
            <person name="Ichikawa N."/>
            <person name="Kimura A."/>
            <person name="Kitahashi Y."/>
            <person name="Uohara A."/>
        </authorList>
    </citation>
    <scope>NUCLEOTIDE SEQUENCE [LARGE SCALE GENOMIC DNA]</scope>
    <source>
        <strain evidence="4 5">NBRC 105367</strain>
    </source>
</reference>
<dbReference type="Proteomes" id="UP000503011">
    <property type="component" value="Chromosome"/>
</dbReference>
<feature type="compositionally biased region" description="Gly residues" evidence="2">
    <location>
        <begin position="367"/>
        <end position="377"/>
    </location>
</feature>
<evidence type="ECO:0000313" key="5">
    <source>
        <dbReference type="Proteomes" id="UP000503011"/>
    </source>
</evidence>
<evidence type="ECO:0000259" key="3">
    <source>
        <dbReference type="PROSITE" id="PS50263"/>
    </source>
</evidence>
<dbReference type="PROSITE" id="PS50263">
    <property type="entry name" value="CN_HYDROLASE"/>
    <property type="match status" value="1"/>
</dbReference>
<dbReference type="PANTHER" id="PTHR43674">
    <property type="entry name" value="NITRILASE C965.09-RELATED"/>
    <property type="match status" value="1"/>
</dbReference>
<dbReference type="InterPro" id="IPR050345">
    <property type="entry name" value="Aliph_Amidase/BUP"/>
</dbReference>
<dbReference type="InterPro" id="IPR003010">
    <property type="entry name" value="C-N_Hydrolase"/>
</dbReference>
<dbReference type="GO" id="GO:0033388">
    <property type="term" value="P:putrescine biosynthetic process from arginine"/>
    <property type="evidence" value="ECO:0007669"/>
    <property type="project" value="TreeGrafter"/>
</dbReference>
<name>A0A6F8YYT7_9ACTN</name>
<evidence type="ECO:0000256" key="1">
    <source>
        <dbReference type="ARBA" id="ARBA00022801"/>
    </source>
</evidence>
<sequence>MSPVSPVRIAGAAAHFGRDLDWCLARIAKLVGDARDAGAALLVLPDATLGGYLADLRHPDPEALPPALDPDDPILGKVAALAGEMVVCVGYCEADGDARYNAAACLHGDGVLGRHRKVHLPAGETAAYRAGDAFTAFDTPVGRLGMLIDYDKTFPESARSLALAGAEILACLSAWPASITNQAPRMSQDRQSRLFDLYDCARAAENQVVVVSSNQTGAMGGMRFLGQAKVVGPAGNILARTWAKAGLAVAEVAVAAELARARRVLSHLDERRPDAYKLGHAAERGPGGYPPGNVAERRPSADPLGHAGERDPGAYTLGHVAERHPGTDPLGHLGERRPDAGEPGGDVERRPGADPLGHLDERRLGAGEPGGHVGGRHAGADPLGDAGERDPGAYP</sequence>
<dbReference type="SUPFAM" id="SSF56317">
    <property type="entry name" value="Carbon-nitrogen hydrolase"/>
    <property type="match status" value="1"/>
</dbReference>
<keyword evidence="1" id="KW-0378">Hydrolase</keyword>
<keyword evidence="5" id="KW-1185">Reference proteome</keyword>
<feature type="domain" description="CN hydrolase" evidence="3">
    <location>
        <begin position="7"/>
        <end position="254"/>
    </location>
</feature>
<evidence type="ECO:0000313" key="4">
    <source>
        <dbReference type="EMBL" id="BCB91307.1"/>
    </source>
</evidence>
<feature type="region of interest" description="Disordered" evidence="2">
    <location>
        <begin position="275"/>
        <end position="395"/>
    </location>
</feature>
<dbReference type="InterPro" id="IPR036526">
    <property type="entry name" value="C-N_Hydrolase_sf"/>
</dbReference>
<evidence type="ECO:0000256" key="2">
    <source>
        <dbReference type="SAM" id="MobiDB-lite"/>
    </source>
</evidence>
<feature type="compositionally biased region" description="Basic and acidic residues" evidence="2">
    <location>
        <begin position="386"/>
        <end position="395"/>
    </location>
</feature>
<dbReference type="AlphaFoldDB" id="A0A6F8YYT7"/>
<dbReference type="PANTHER" id="PTHR43674:SF2">
    <property type="entry name" value="BETA-UREIDOPROPIONASE"/>
    <property type="match status" value="1"/>
</dbReference>
<reference evidence="4 5" key="1">
    <citation type="submission" date="2020-03" db="EMBL/GenBank/DDBJ databases">
        <title>Whole genome shotgun sequence of Phytohabitans suffuscus NBRC 105367.</title>
        <authorList>
            <person name="Komaki H."/>
            <person name="Tamura T."/>
        </authorList>
    </citation>
    <scope>NUCLEOTIDE SEQUENCE [LARGE SCALE GENOMIC DNA]</scope>
    <source>
        <strain evidence="4 5">NBRC 105367</strain>
    </source>
</reference>
<dbReference type="Pfam" id="PF00795">
    <property type="entry name" value="CN_hydrolase"/>
    <property type="match status" value="1"/>
</dbReference>
<accession>A0A6F8YYT7</accession>
<dbReference type="GO" id="GO:0050126">
    <property type="term" value="F:N-carbamoylputrescine amidase activity"/>
    <property type="evidence" value="ECO:0007669"/>
    <property type="project" value="TreeGrafter"/>
</dbReference>
<organism evidence="4 5">
    <name type="scientific">Phytohabitans suffuscus</name>
    <dbReference type="NCBI Taxonomy" id="624315"/>
    <lineage>
        <taxon>Bacteria</taxon>
        <taxon>Bacillati</taxon>
        <taxon>Actinomycetota</taxon>
        <taxon>Actinomycetes</taxon>
        <taxon>Micromonosporales</taxon>
        <taxon>Micromonosporaceae</taxon>
    </lineage>
</organism>
<protein>
    <recommendedName>
        <fullName evidence="3">CN hydrolase domain-containing protein</fullName>
    </recommendedName>
</protein>
<dbReference type="CDD" id="cd07197">
    <property type="entry name" value="nitrilase"/>
    <property type="match status" value="1"/>
</dbReference>
<gene>
    <name evidence="4" type="ORF">Psuf_086200</name>
</gene>
<feature type="compositionally biased region" description="Basic and acidic residues" evidence="2">
    <location>
        <begin position="333"/>
        <end position="365"/>
    </location>
</feature>
<dbReference type="EMBL" id="AP022871">
    <property type="protein sequence ID" value="BCB91307.1"/>
    <property type="molecule type" value="Genomic_DNA"/>
</dbReference>
<dbReference type="Gene3D" id="3.60.110.10">
    <property type="entry name" value="Carbon-nitrogen hydrolase"/>
    <property type="match status" value="1"/>
</dbReference>
<dbReference type="KEGG" id="psuu:Psuf_086200"/>